<feature type="signal peptide" evidence="1">
    <location>
        <begin position="1"/>
        <end position="27"/>
    </location>
</feature>
<name>W8C5U8_CERCA</name>
<feature type="chain" id="PRO_5004907046" description="EB domain-containing protein" evidence="1">
    <location>
        <begin position="28"/>
        <end position="155"/>
    </location>
</feature>
<accession>W8C5U8</accession>
<sequence>MQHNTKQISFLLLIIAAATLLVQQSVAKCGVCGDNGIACISETEFYICFNGEPDTSTVQECPDGGTCTSLLAKCINAANTEPDCSSDANPTCGCYFGSTMFVCTSRTTFAQCNGNETIVSGTCPTGMYCTTQGGEICIEECKIEGELECDIAAST</sequence>
<evidence type="ECO:0008006" key="3">
    <source>
        <dbReference type="Google" id="ProtNLM"/>
    </source>
</evidence>
<organism evidence="2">
    <name type="scientific">Ceratitis capitata</name>
    <name type="common">Mediterranean fruit fly</name>
    <name type="synonym">Tephritis capitata</name>
    <dbReference type="NCBI Taxonomy" id="7213"/>
    <lineage>
        <taxon>Eukaryota</taxon>
        <taxon>Metazoa</taxon>
        <taxon>Ecdysozoa</taxon>
        <taxon>Arthropoda</taxon>
        <taxon>Hexapoda</taxon>
        <taxon>Insecta</taxon>
        <taxon>Pterygota</taxon>
        <taxon>Neoptera</taxon>
        <taxon>Endopterygota</taxon>
        <taxon>Diptera</taxon>
        <taxon>Brachycera</taxon>
        <taxon>Muscomorpha</taxon>
        <taxon>Tephritoidea</taxon>
        <taxon>Tephritidae</taxon>
        <taxon>Ceratitis</taxon>
        <taxon>Ceratitis</taxon>
    </lineage>
</organism>
<dbReference type="EMBL" id="GAMC01001502">
    <property type="protein sequence ID" value="JAC05054.1"/>
    <property type="molecule type" value="mRNA"/>
</dbReference>
<dbReference type="OrthoDB" id="7998970at2759"/>
<reference evidence="2" key="1">
    <citation type="submission" date="2013-07" db="EMBL/GenBank/DDBJ databases">
        <authorList>
            <person name="Geib S."/>
        </authorList>
    </citation>
    <scope>NUCLEOTIDE SEQUENCE</scope>
</reference>
<evidence type="ECO:0000256" key="1">
    <source>
        <dbReference type="SAM" id="SignalP"/>
    </source>
</evidence>
<protein>
    <recommendedName>
        <fullName evidence="3">EB domain-containing protein</fullName>
    </recommendedName>
</protein>
<proteinExistence type="evidence at transcript level"/>
<evidence type="ECO:0000313" key="2">
    <source>
        <dbReference type="EMBL" id="JAC05054.1"/>
    </source>
</evidence>
<keyword evidence="1" id="KW-0732">Signal</keyword>
<dbReference type="AlphaFoldDB" id="W8C5U8"/>
<reference evidence="2" key="2">
    <citation type="journal article" date="2014" name="BMC Genomics">
        <title>A genomic perspective to assessing quality of mass-reared SIT flies used in Mediterranean fruit fly (Ceratitis capitata) eradication in California.</title>
        <authorList>
            <person name="Calla B."/>
            <person name="Hall B."/>
            <person name="Hou S."/>
            <person name="Geib S.M."/>
        </authorList>
    </citation>
    <scope>NUCLEOTIDE SEQUENCE</scope>
</reference>